<dbReference type="InterPro" id="IPR012340">
    <property type="entry name" value="NA-bd_OB-fold"/>
</dbReference>
<keyword evidence="4 8" id="KW-0949">S-adenosyl-L-methionine</keyword>
<comment type="function">
    <text evidence="8">Catalyzes the methylthiolation of an aspartic acid residue of ribosomal protein uS12.</text>
</comment>
<dbReference type="GO" id="GO:0035599">
    <property type="term" value="F:aspartic acid methylthiotransferase activity"/>
    <property type="evidence" value="ECO:0007669"/>
    <property type="project" value="TreeGrafter"/>
</dbReference>
<dbReference type="PROSITE" id="PS51918">
    <property type="entry name" value="RADICAL_SAM"/>
    <property type="match status" value="1"/>
</dbReference>
<evidence type="ECO:0000256" key="8">
    <source>
        <dbReference type="HAMAP-Rule" id="MF_01865"/>
    </source>
</evidence>
<dbReference type="InterPro" id="IPR002792">
    <property type="entry name" value="TRAM_dom"/>
</dbReference>
<dbReference type="AlphaFoldDB" id="A0A7X2NTU0"/>
<protein>
    <recommendedName>
        <fullName evidence="8">Ribosomal protein uS12 methylthiotransferase RimO</fullName>
        <shortName evidence="8">uS12 MTTase</shortName>
        <shortName evidence="8">uS12 methylthiotransferase</shortName>
        <ecNumber evidence="8">2.8.4.4</ecNumber>
    </recommendedName>
    <alternativeName>
        <fullName evidence="8">Ribosomal protein uS12 (aspartate-C(3))-methylthiotransferase</fullName>
    </alternativeName>
    <alternativeName>
        <fullName evidence="8">Ribosome maturation factor RimO</fullName>
    </alternativeName>
</protein>
<dbReference type="SFLD" id="SFLDG01061">
    <property type="entry name" value="methylthiotransferase"/>
    <property type="match status" value="1"/>
</dbReference>
<feature type="domain" description="TRAM" evidence="9">
    <location>
        <begin position="364"/>
        <end position="433"/>
    </location>
</feature>
<evidence type="ECO:0000256" key="4">
    <source>
        <dbReference type="ARBA" id="ARBA00022691"/>
    </source>
</evidence>
<dbReference type="SMART" id="SM00729">
    <property type="entry name" value="Elp3"/>
    <property type="match status" value="1"/>
</dbReference>
<dbReference type="EMBL" id="VUMN01000029">
    <property type="protein sequence ID" value="MSS59355.1"/>
    <property type="molecule type" value="Genomic_DNA"/>
</dbReference>
<dbReference type="GO" id="GO:0035600">
    <property type="term" value="P:tRNA methylthiolation"/>
    <property type="evidence" value="ECO:0007669"/>
    <property type="project" value="UniProtKB-ARBA"/>
</dbReference>
<evidence type="ECO:0000313" key="12">
    <source>
        <dbReference type="EMBL" id="MSS59355.1"/>
    </source>
</evidence>
<feature type="domain" description="Radical SAM core" evidence="11">
    <location>
        <begin position="131"/>
        <end position="361"/>
    </location>
</feature>
<dbReference type="Gene3D" id="3.80.30.20">
    <property type="entry name" value="tm_1862 like domain"/>
    <property type="match status" value="1"/>
</dbReference>
<comment type="caution">
    <text evidence="12">The sequence shown here is derived from an EMBL/GenBank/DDBJ whole genome shotgun (WGS) entry which is preliminary data.</text>
</comment>
<dbReference type="InterPro" id="IPR005839">
    <property type="entry name" value="Methylthiotransferase"/>
</dbReference>
<dbReference type="SFLD" id="SFLDS00029">
    <property type="entry name" value="Radical_SAM"/>
    <property type="match status" value="1"/>
</dbReference>
<evidence type="ECO:0000256" key="2">
    <source>
        <dbReference type="ARBA" id="ARBA00022490"/>
    </source>
</evidence>
<dbReference type="GO" id="GO:0103039">
    <property type="term" value="F:protein methylthiotransferase activity"/>
    <property type="evidence" value="ECO:0007669"/>
    <property type="project" value="UniProtKB-EC"/>
</dbReference>
<keyword evidence="1 8" id="KW-0004">4Fe-4S</keyword>
<dbReference type="HAMAP" id="MF_01865">
    <property type="entry name" value="MTTase_RimO"/>
    <property type="match status" value="1"/>
</dbReference>
<comment type="subcellular location">
    <subcellularLocation>
        <location evidence="8">Cytoplasm</location>
    </subcellularLocation>
</comment>
<dbReference type="PROSITE" id="PS01278">
    <property type="entry name" value="MTTASE_RADICAL"/>
    <property type="match status" value="1"/>
</dbReference>
<dbReference type="PROSITE" id="PS51449">
    <property type="entry name" value="MTTASE_N"/>
    <property type="match status" value="1"/>
</dbReference>
<dbReference type="GO" id="GO:0051539">
    <property type="term" value="F:4 iron, 4 sulfur cluster binding"/>
    <property type="evidence" value="ECO:0007669"/>
    <property type="project" value="UniProtKB-UniRule"/>
</dbReference>
<feature type="binding site" evidence="8">
    <location>
        <position position="46"/>
    </location>
    <ligand>
        <name>[4Fe-4S] cluster</name>
        <dbReference type="ChEBI" id="CHEBI:49883"/>
        <label>1</label>
    </ligand>
</feature>
<dbReference type="SFLD" id="SFLDG01082">
    <property type="entry name" value="B12-binding_domain_containing"/>
    <property type="match status" value="1"/>
</dbReference>
<gene>
    <name evidence="8 12" type="primary">rimO</name>
    <name evidence="12" type="ORF">FYJ51_10670</name>
</gene>
<dbReference type="NCBIfam" id="TIGR01125">
    <property type="entry name" value="30S ribosomal protein S12 methylthiotransferase RimO"/>
    <property type="match status" value="1"/>
</dbReference>
<dbReference type="GO" id="GO:0046872">
    <property type="term" value="F:metal ion binding"/>
    <property type="evidence" value="ECO:0007669"/>
    <property type="project" value="UniProtKB-KW"/>
</dbReference>
<proteinExistence type="inferred from homology"/>
<keyword evidence="6 8" id="KW-0408">Iron</keyword>
<dbReference type="GO" id="GO:0005829">
    <property type="term" value="C:cytosol"/>
    <property type="evidence" value="ECO:0007669"/>
    <property type="project" value="TreeGrafter"/>
</dbReference>
<sequence>MKVGVISLGCAKNLVDTENLLGILKAGNVEVVTSWKDADAVIINTCGFIEPAKSEAISTILEAADHKQEGLQKLIVMGCLAERYKPQLEQEMPEVDRFISIDEYKNLGSILSEVLGVKIPNTYGKAPRVLSGKPWMAYLKIADGCDNRCSYCAIPNIRGPLRSMNENDLVHEAEQLAASGVKELNLIAQDSSRYGFDRDHQLHLSELLKKLDQIDGIHWIRILYLYPDEIPDDLIQTIHDSRHVIPYFDIPVQHGSDRMLKAMHRRGSRAEIIERCAKIRASFDSPVIRTTLIAGFPGETEEDHQENLSLVETVRFDHMGAFTYSREEDTPSYALEDDVPPEVKEQRKAELMNLQMKIAAEDRKKWIGKTEEVLIEGRDGLTGMYLGRSCLYAPDGVDGMVRFRSNVPHEAGDFAMVTFTKTAGQNLLGEEVEHA</sequence>
<dbReference type="Pfam" id="PF04055">
    <property type="entry name" value="Radical_SAM"/>
    <property type="match status" value="1"/>
</dbReference>
<dbReference type="InterPro" id="IPR005840">
    <property type="entry name" value="Ribosomal_uS12_MeSTrfase_RimO"/>
</dbReference>
<dbReference type="RefSeq" id="WP_154505567.1">
    <property type="nucleotide sequence ID" value="NZ_VUMN01000029.1"/>
</dbReference>
<evidence type="ECO:0000256" key="3">
    <source>
        <dbReference type="ARBA" id="ARBA00022679"/>
    </source>
</evidence>
<dbReference type="GO" id="GO:0005840">
    <property type="term" value="C:ribosome"/>
    <property type="evidence" value="ECO:0007669"/>
    <property type="project" value="UniProtKB-KW"/>
</dbReference>
<dbReference type="InterPro" id="IPR038135">
    <property type="entry name" value="Methylthiotransferase_N_sf"/>
</dbReference>
<dbReference type="EC" id="2.8.4.4" evidence="8"/>
<dbReference type="InterPro" id="IPR020612">
    <property type="entry name" value="Methylthiotransferase_CS"/>
</dbReference>
<feature type="binding site" evidence="8">
    <location>
        <position position="79"/>
    </location>
    <ligand>
        <name>[4Fe-4S] cluster</name>
        <dbReference type="ChEBI" id="CHEBI:49883"/>
        <label>1</label>
    </ligand>
</feature>
<evidence type="ECO:0000256" key="1">
    <source>
        <dbReference type="ARBA" id="ARBA00022485"/>
    </source>
</evidence>
<feature type="binding site" evidence="8">
    <location>
        <position position="152"/>
    </location>
    <ligand>
        <name>[4Fe-4S] cluster</name>
        <dbReference type="ChEBI" id="CHEBI:49883"/>
        <label>2</label>
        <note>4Fe-4S-S-AdoMet</note>
    </ligand>
</feature>
<comment type="similarity">
    <text evidence="8">Belongs to the methylthiotransferase family. RimO subfamily.</text>
</comment>
<comment type="cofactor">
    <cofactor evidence="8">
        <name>[4Fe-4S] cluster</name>
        <dbReference type="ChEBI" id="CHEBI:49883"/>
    </cofactor>
    <text evidence="8">Binds 2 [4Fe-4S] clusters. One cluster is coordinated with 3 cysteines and an exchangeable S-adenosyl-L-methionine.</text>
</comment>
<dbReference type="Pfam" id="PF18693">
    <property type="entry name" value="TRAM_2"/>
    <property type="match status" value="1"/>
</dbReference>
<dbReference type="InterPro" id="IPR058240">
    <property type="entry name" value="rSAM_sf"/>
</dbReference>
<feature type="binding site" evidence="8">
    <location>
        <position position="10"/>
    </location>
    <ligand>
        <name>[4Fe-4S] cluster</name>
        <dbReference type="ChEBI" id="CHEBI:49883"/>
        <label>1</label>
    </ligand>
</feature>
<dbReference type="InterPro" id="IPR006638">
    <property type="entry name" value="Elp3/MiaA/NifB-like_rSAM"/>
</dbReference>
<dbReference type="InterPro" id="IPR007197">
    <property type="entry name" value="rSAM"/>
</dbReference>
<dbReference type="GO" id="GO:0140101">
    <property type="term" value="F:catalytic activity, acting on a tRNA"/>
    <property type="evidence" value="ECO:0007669"/>
    <property type="project" value="UniProtKB-ARBA"/>
</dbReference>
<evidence type="ECO:0000256" key="6">
    <source>
        <dbReference type="ARBA" id="ARBA00023004"/>
    </source>
</evidence>
<dbReference type="PANTHER" id="PTHR43837:SF1">
    <property type="entry name" value="RIBOSOMAL PROTEIN US12 METHYLTHIOTRANSFERASE RIMO"/>
    <property type="match status" value="1"/>
</dbReference>
<dbReference type="FunFam" id="3.80.30.20:FF:000001">
    <property type="entry name" value="tRNA-2-methylthio-N(6)-dimethylallyladenosine synthase 2"/>
    <property type="match status" value="1"/>
</dbReference>
<evidence type="ECO:0000256" key="5">
    <source>
        <dbReference type="ARBA" id="ARBA00022723"/>
    </source>
</evidence>
<keyword evidence="3 8" id="KW-0808">Transferase</keyword>
<evidence type="ECO:0000313" key="13">
    <source>
        <dbReference type="Proteomes" id="UP000461880"/>
    </source>
</evidence>
<name>A0A7X2NTU0_9FIRM</name>
<dbReference type="PANTHER" id="PTHR43837">
    <property type="entry name" value="RIBOSOMAL PROTEIN S12 METHYLTHIOTRANSFERASE RIMO"/>
    <property type="match status" value="1"/>
</dbReference>
<feature type="binding site" evidence="8">
    <location>
        <position position="145"/>
    </location>
    <ligand>
        <name>[4Fe-4S] cluster</name>
        <dbReference type="ChEBI" id="CHEBI:49883"/>
        <label>2</label>
        <note>4Fe-4S-S-AdoMet</note>
    </ligand>
</feature>
<reference evidence="12 13" key="1">
    <citation type="submission" date="2019-08" db="EMBL/GenBank/DDBJ databases">
        <title>In-depth cultivation of the pig gut microbiome towards novel bacterial diversity and tailored functional studies.</title>
        <authorList>
            <person name="Wylensek D."/>
            <person name="Hitch T.C.A."/>
            <person name="Clavel T."/>
        </authorList>
    </citation>
    <scope>NUCLEOTIDE SEQUENCE [LARGE SCALE GENOMIC DNA]</scope>
    <source>
        <strain evidence="12 13">Oil+RF-744-GAM-WT-6</strain>
    </source>
</reference>
<dbReference type="CDD" id="cd01335">
    <property type="entry name" value="Radical_SAM"/>
    <property type="match status" value="1"/>
</dbReference>
<dbReference type="Gene3D" id="2.40.50.140">
    <property type="entry name" value="Nucleic acid-binding proteins"/>
    <property type="match status" value="1"/>
</dbReference>
<keyword evidence="12" id="KW-0689">Ribosomal protein</keyword>
<dbReference type="Proteomes" id="UP000461880">
    <property type="component" value="Unassembled WGS sequence"/>
</dbReference>
<accession>A0A7X2NTU0</accession>
<dbReference type="SUPFAM" id="SSF102114">
    <property type="entry name" value="Radical SAM enzymes"/>
    <property type="match status" value="1"/>
</dbReference>
<dbReference type="Pfam" id="PF00919">
    <property type="entry name" value="UPF0004"/>
    <property type="match status" value="1"/>
</dbReference>
<feature type="domain" description="MTTase N-terminal" evidence="10">
    <location>
        <begin position="1"/>
        <end position="116"/>
    </location>
</feature>
<dbReference type="NCBIfam" id="TIGR00089">
    <property type="entry name" value="MiaB/RimO family radical SAM methylthiotransferase"/>
    <property type="match status" value="1"/>
</dbReference>
<evidence type="ECO:0000259" key="9">
    <source>
        <dbReference type="PROSITE" id="PS50926"/>
    </source>
</evidence>
<keyword evidence="7 8" id="KW-0411">Iron-sulfur</keyword>
<dbReference type="InterPro" id="IPR023404">
    <property type="entry name" value="rSAM_horseshoe"/>
</dbReference>
<evidence type="ECO:0000259" key="10">
    <source>
        <dbReference type="PROSITE" id="PS51449"/>
    </source>
</evidence>
<feature type="binding site" evidence="8">
    <location>
        <position position="149"/>
    </location>
    <ligand>
        <name>[4Fe-4S] cluster</name>
        <dbReference type="ChEBI" id="CHEBI:49883"/>
        <label>2</label>
        <note>4Fe-4S-S-AdoMet</note>
    </ligand>
</feature>
<evidence type="ECO:0000256" key="7">
    <source>
        <dbReference type="ARBA" id="ARBA00023014"/>
    </source>
</evidence>
<dbReference type="Gene3D" id="3.40.50.12160">
    <property type="entry name" value="Methylthiotransferase, N-terminal domain"/>
    <property type="match status" value="1"/>
</dbReference>
<keyword evidence="13" id="KW-1185">Reference proteome</keyword>
<comment type="catalytic activity">
    <reaction evidence="8">
        <text>L-aspartate(89)-[ribosomal protein uS12]-hydrogen + (sulfur carrier)-SH + AH2 + 2 S-adenosyl-L-methionine = 3-methylsulfanyl-L-aspartate(89)-[ribosomal protein uS12]-hydrogen + (sulfur carrier)-H + 5'-deoxyadenosine + L-methionine + A + S-adenosyl-L-homocysteine + 2 H(+)</text>
        <dbReference type="Rhea" id="RHEA:37087"/>
        <dbReference type="Rhea" id="RHEA-COMP:10460"/>
        <dbReference type="Rhea" id="RHEA-COMP:10461"/>
        <dbReference type="Rhea" id="RHEA-COMP:14737"/>
        <dbReference type="Rhea" id="RHEA-COMP:14739"/>
        <dbReference type="ChEBI" id="CHEBI:13193"/>
        <dbReference type="ChEBI" id="CHEBI:15378"/>
        <dbReference type="ChEBI" id="CHEBI:17319"/>
        <dbReference type="ChEBI" id="CHEBI:17499"/>
        <dbReference type="ChEBI" id="CHEBI:29917"/>
        <dbReference type="ChEBI" id="CHEBI:29961"/>
        <dbReference type="ChEBI" id="CHEBI:57844"/>
        <dbReference type="ChEBI" id="CHEBI:57856"/>
        <dbReference type="ChEBI" id="CHEBI:59789"/>
        <dbReference type="ChEBI" id="CHEBI:64428"/>
        <dbReference type="ChEBI" id="CHEBI:73599"/>
        <dbReference type="EC" id="2.8.4.4"/>
    </reaction>
</comment>
<evidence type="ECO:0000259" key="11">
    <source>
        <dbReference type="PROSITE" id="PS51918"/>
    </source>
</evidence>
<keyword evidence="12" id="KW-0687">Ribonucleoprotein</keyword>
<dbReference type="InterPro" id="IPR013848">
    <property type="entry name" value="Methylthiotransferase_N"/>
</dbReference>
<organism evidence="12 13">
    <name type="scientific">Stecheria intestinalis</name>
    <dbReference type="NCBI Taxonomy" id="2606630"/>
    <lineage>
        <taxon>Bacteria</taxon>
        <taxon>Bacillati</taxon>
        <taxon>Bacillota</taxon>
        <taxon>Erysipelotrichia</taxon>
        <taxon>Erysipelotrichales</taxon>
        <taxon>Erysipelotrichaceae</taxon>
        <taxon>Stecheria</taxon>
    </lineage>
</organism>
<keyword evidence="5 8" id="KW-0479">Metal-binding</keyword>
<dbReference type="SFLD" id="SFLDF00274">
    <property type="entry name" value="ribosomal_protein_S12_methylth"/>
    <property type="match status" value="1"/>
</dbReference>
<dbReference type="PROSITE" id="PS50926">
    <property type="entry name" value="TRAM"/>
    <property type="match status" value="1"/>
</dbReference>
<keyword evidence="2 8" id="KW-0963">Cytoplasm</keyword>